<dbReference type="Pfam" id="PF06123">
    <property type="entry name" value="CreD"/>
    <property type="match status" value="1"/>
</dbReference>
<dbReference type="GO" id="GO:0005886">
    <property type="term" value="C:plasma membrane"/>
    <property type="evidence" value="ECO:0007669"/>
    <property type="project" value="TreeGrafter"/>
</dbReference>
<feature type="transmembrane region" description="Helical" evidence="2">
    <location>
        <begin position="6"/>
        <end position="28"/>
    </location>
</feature>
<dbReference type="RefSeq" id="WP_062252591.1">
    <property type="nucleotide sequence ID" value="NZ_CP014229.1"/>
</dbReference>
<dbReference type="AlphaFoldDB" id="A0A0X8JJX4"/>
<proteinExistence type="predicted"/>
<accession>A0A0X8JJX4</accession>
<sequence>MEWIFLAVVALLGLGLALLGGFVFLRWLARLYAAPRRPAHPAADAARPEVGQPAPETENRPTMETTVPAAIPSRREACPDQETRALLRTPLARFSIVAFIAVVLLLPLMLVKDLTDERASLYRSVVRDISKAWGGEQQITGPILLIPYSERQITSRTVRNEDPKAVGGEEYRVIKESRLVPGYFVLLPARADFTCNLDPQERQRGIYRSLVYTARLRMAGHFRLPPLESLKRIAPDLESVDFQRAFAVVGLSWPSALRTVGPFVWNQAELAAEPGTQPFTAVKEGFRIPVPLSPDVKQYDFSQELVFNGSSGISFTPVGGVTAVGLSSPWPHPSFRGDILPVTREVSATGFTAVWDIPSLARSYPNLGTLKTWPDRFTSFAAGVALYESASHYHLIERSVKYGILFIGLTFLAFIIFELSLNARLHPVQYGLVGLAMVVFYLVLLSLSEHFTFLPSYAAASACTVLMIALYAGAALRSVRQGFSVGLLLTALYSLLYAILQMEDYALLMGTALVLVMLGVLMVVSRNLAFERI</sequence>
<dbReference type="PANTHER" id="PTHR30092:SF0">
    <property type="entry name" value="INNER MEMBRANE PROTEIN CRED"/>
    <property type="match status" value="1"/>
</dbReference>
<keyword evidence="4" id="KW-1185">Reference proteome</keyword>
<feature type="transmembrane region" description="Helical" evidence="2">
    <location>
        <begin position="483"/>
        <end position="500"/>
    </location>
</feature>
<keyword evidence="2" id="KW-0472">Membrane</keyword>
<keyword evidence="2" id="KW-0812">Transmembrane</keyword>
<organism evidence="3 4">
    <name type="scientific">Desulfovibrio fairfieldensis</name>
    <dbReference type="NCBI Taxonomy" id="44742"/>
    <lineage>
        <taxon>Bacteria</taxon>
        <taxon>Pseudomonadati</taxon>
        <taxon>Thermodesulfobacteriota</taxon>
        <taxon>Desulfovibrionia</taxon>
        <taxon>Desulfovibrionales</taxon>
        <taxon>Desulfovibrionaceae</taxon>
        <taxon>Desulfovibrio</taxon>
    </lineage>
</organism>
<reference evidence="4" key="1">
    <citation type="submission" date="2016-02" db="EMBL/GenBank/DDBJ databases">
        <authorList>
            <person name="Holder M.E."/>
            <person name="Ajami N.J."/>
            <person name="Petrosino J.F."/>
        </authorList>
    </citation>
    <scope>NUCLEOTIDE SEQUENCE [LARGE SCALE GENOMIC DNA]</scope>
    <source>
        <strain evidence="4">CCUG 45958</strain>
    </source>
</reference>
<feature type="transmembrane region" description="Helical" evidence="2">
    <location>
        <begin position="454"/>
        <end position="476"/>
    </location>
</feature>
<name>A0A0X8JJX4_9BACT</name>
<evidence type="ECO:0000313" key="4">
    <source>
        <dbReference type="Proteomes" id="UP000069241"/>
    </source>
</evidence>
<keyword evidence="2" id="KW-1133">Transmembrane helix</keyword>
<evidence type="ECO:0000313" key="3">
    <source>
        <dbReference type="EMBL" id="AMD90164.1"/>
    </source>
</evidence>
<dbReference type="STRING" id="44742.AXF13_08525"/>
<evidence type="ECO:0008006" key="5">
    <source>
        <dbReference type="Google" id="ProtNLM"/>
    </source>
</evidence>
<gene>
    <name evidence="3" type="ORF">AXF13_08525</name>
</gene>
<dbReference type="PANTHER" id="PTHR30092">
    <property type="entry name" value="INNER MEMBRANE PROTEIN CRED"/>
    <property type="match status" value="1"/>
</dbReference>
<protein>
    <recommendedName>
        <fullName evidence="5">Cell envelope integrity protein CreD</fullName>
    </recommendedName>
</protein>
<feature type="transmembrane region" description="Helical" evidence="2">
    <location>
        <begin position="428"/>
        <end position="448"/>
    </location>
</feature>
<feature type="transmembrane region" description="Helical" evidence="2">
    <location>
        <begin position="506"/>
        <end position="524"/>
    </location>
</feature>
<dbReference type="Proteomes" id="UP000069241">
    <property type="component" value="Chromosome"/>
</dbReference>
<evidence type="ECO:0000256" key="1">
    <source>
        <dbReference type="SAM" id="MobiDB-lite"/>
    </source>
</evidence>
<feature type="region of interest" description="Disordered" evidence="1">
    <location>
        <begin position="42"/>
        <end position="66"/>
    </location>
</feature>
<dbReference type="EMBL" id="CP014229">
    <property type="protein sequence ID" value="AMD90164.1"/>
    <property type="molecule type" value="Genomic_DNA"/>
</dbReference>
<dbReference type="KEGG" id="dfi:AXF13_08525"/>
<dbReference type="NCBIfam" id="NF008712">
    <property type="entry name" value="PRK11715.1-1"/>
    <property type="match status" value="1"/>
</dbReference>
<dbReference type="InterPro" id="IPR010364">
    <property type="entry name" value="Uncharacterised_IM_CreD"/>
</dbReference>
<feature type="transmembrane region" description="Helical" evidence="2">
    <location>
        <begin position="402"/>
        <end position="421"/>
    </location>
</feature>
<evidence type="ECO:0000256" key="2">
    <source>
        <dbReference type="SAM" id="Phobius"/>
    </source>
</evidence>
<feature type="transmembrane region" description="Helical" evidence="2">
    <location>
        <begin position="91"/>
        <end position="111"/>
    </location>
</feature>